<keyword evidence="3 6" id="KW-1133">Transmembrane helix</keyword>
<feature type="transmembrane region" description="Helical" evidence="6">
    <location>
        <begin position="265"/>
        <end position="284"/>
    </location>
</feature>
<feature type="transmembrane region" description="Helical" evidence="6">
    <location>
        <begin position="205"/>
        <end position="225"/>
    </location>
</feature>
<evidence type="ECO:0000256" key="6">
    <source>
        <dbReference type="SAM" id="Phobius"/>
    </source>
</evidence>
<feature type="domain" description="ABC-2 type transporter transmembrane" evidence="7">
    <location>
        <begin position="87"/>
        <end position="278"/>
    </location>
</feature>
<evidence type="ECO:0000259" key="7">
    <source>
        <dbReference type="Pfam" id="PF12698"/>
    </source>
</evidence>
<feature type="transmembrane region" description="Helical" evidence="6">
    <location>
        <begin position="231"/>
        <end position="253"/>
    </location>
</feature>
<evidence type="ECO:0000256" key="5">
    <source>
        <dbReference type="SAM" id="MobiDB-lite"/>
    </source>
</evidence>
<evidence type="ECO:0000256" key="4">
    <source>
        <dbReference type="ARBA" id="ARBA00023136"/>
    </source>
</evidence>
<name>A0ABV9D838_9MICO</name>
<evidence type="ECO:0000256" key="3">
    <source>
        <dbReference type="ARBA" id="ARBA00022989"/>
    </source>
</evidence>
<organism evidence="8 9">
    <name type="scientific">Georgenia faecalis</name>
    <dbReference type="NCBI Taxonomy" id="2483799"/>
    <lineage>
        <taxon>Bacteria</taxon>
        <taxon>Bacillati</taxon>
        <taxon>Actinomycetota</taxon>
        <taxon>Actinomycetes</taxon>
        <taxon>Micrococcales</taxon>
        <taxon>Bogoriellaceae</taxon>
        <taxon>Georgenia</taxon>
    </lineage>
</organism>
<keyword evidence="9" id="KW-1185">Reference proteome</keyword>
<dbReference type="InterPro" id="IPR013525">
    <property type="entry name" value="ABC2_TM"/>
</dbReference>
<gene>
    <name evidence="8" type="ORF">ACFO3F_05800</name>
</gene>
<feature type="transmembrane region" description="Helical" evidence="6">
    <location>
        <begin position="128"/>
        <end position="156"/>
    </location>
</feature>
<reference evidence="9" key="1">
    <citation type="journal article" date="2019" name="Int. J. Syst. Evol. Microbiol.">
        <title>The Global Catalogue of Microorganisms (GCM) 10K type strain sequencing project: providing services to taxonomists for standard genome sequencing and annotation.</title>
        <authorList>
            <consortium name="The Broad Institute Genomics Platform"/>
            <consortium name="The Broad Institute Genome Sequencing Center for Infectious Disease"/>
            <person name="Wu L."/>
            <person name="Ma J."/>
        </authorList>
    </citation>
    <scope>NUCLEOTIDE SEQUENCE [LARGE SCALE GENOMIC DNA]</scope>
    <source>
        <strain evidence="9">JCM 3369</strain>
    </source>
</reference>
<dbReference type="Pfam" id="PF12698">
    <property type="entry name" value="ABC2_membrane_3"/>
    <property type="match status" value="1"/>
</dbReference>
<comment type="subcellular location">
    <subcellularLocation>
        <location evidence="1">Membrane</location>
        <topology evidence="1">Multi-pass membrane protein</topology>
    </subcellularLocation>
</comment>
<dbReference type="RefSeq" id="WP_122825303.1">
    <property type="nucleotide sequence ID" value="NZ_CP033325.1"/>
</dbReference>
<evidence type="ECO:0000256" key="1">
    <source>
        <dbReference type="ARBA" id="ARBA00004141"/>
    </source>
</evidence>
<accession>A0ABV9D838</accession>
<protein>
    <submittedName>
        <fullName evidence="8">ABC transporter permease</fullName>
    </submittedName>
</protein>
<feature type="transmembrane region" description="Helical" evidence="6">
    <location>
        <begin position="77"/>
        <end position="107"/>
    </location>
</feature>
<feature type="transmembrane region" description="Helical" evidence="6">
    <location>
        <begin position="46"/>
        <end position="65"/>
    </location>
</feature>
<dbReference type="EMBL" id="JBHSGF010000003">
    <property type="protein sequence ID" value="MFC4554756.1"/>
    <property type="molecule type" value="Genomic_DNA"/>
</dbReference>
<dbReference type="Proteomes" id="UP001595955">
    <property type="component" value="Unassembled WGS sequence"/>
</dbReference>
<proteinExistence type="predicted"/>
<evidence type="ECO:0000313" key="8">
    <source>
        <dbReference type="EMBL" id="MFC4554756.1"/>
    </source>
</evidence>
<feature type="transmembrane region" description="Helical" evidence="6">
    <location>
        <begin position="168"/>
        <end position="193"/>
    </location>
</feature>
<sequence length="303" mass="31090">MAPTTRPSRPSLTYRGGGERPRPLSGVAALGLVFRRELLARLQSRAFLLSTGFLAALSFAAPFLVGPDGGSTGMPEGLAGLLLTLGVGAAIVLVVALWGATLATGVVDEKASRVVEILLACIRPWPLLIGKVLAVSLLGLTQFAVIALAAVGGLAASGSPVPSLGLPVAVLPVSLLCLVLGVVLFSVLMAGLAARVERQEDLSPVLQPAYGLTLAPFAAVVFLAFDAPDGPWLDVASMVPFFTVFALPVRMALETVPLWQQGLSLAVTVATIVGISALSGRIYGNAILRSGGKVGLRESLRAA</sequence>
<keyword evidence="2 6" id="KW-0812">Transmembrane</keyword>
<keyword evidence="4 6" id="KW-0472">Membrane</keyword>
<evidence type="ECO:0000313" key="9">
    <source>
        <dbReference type="Proteomes" id="UP001595955"/>
    </source>
</evidence>
<evidence type="ECO:0000256" key="2">
    <source>
        <dbReference type="ARBA" id="ARBA00022692"/>
    </source>
</evidence>
<comment type="caution">
    <text evidence="8">The sequence shown here is derived from an EMBL/GenBank/DDBJ whole genome shotgun (WGS) entry which is preliminary data.</text>
</comment>
<feature type="region of interest" description="Disordered" evidence="5">
    <location>
        <begin position="1"/>
        <end position="20"/>
    </location>
</feature>
<feature type="compositionally biased region" description="Polar residues" evidence="5">
    <location>
        <begin position="1"/>
        <end position="11"/>
    </location>
</feature>